<feature type="region of interest" description="Disordered" evidence="5">
    <location>
        <begin position="356"/>
        <end position="419"/>
    </location>
</feature>
<feature type="region of interest" description="Disordered" evidence="5">
    <location>
        <begin position="631"/>
        <end position="682"/>
    </location>
</feature>
<feature type="compositionally biased region" description="Low complexity" evidence="5">
    <location>
        <begin position="636"/>
        <end position="660"/>
    </location>
</feature>
<dbReference type="GO" id="GO:0005634">
    <property type="term" value="C:nucleus"/>
    <property type="evidence" value="ECO:0007669"/>
    <property type="project" value="UniProtKB-SubCell"/>
</dbReference>
<dbReference type="SUPFAM" id="SSF46689">
    <property type="entry name" value="Homeodomain-like"/>
    <property type="match status" value="1"/>
</dbReference>
<dbReference type="PANTHER" id="PTHR46380:SF2">
    <property type="entry name" value="CYCLIN-D-BINDING MYB-LIKE TRANSCRIPTION FACTOR 1"/>
    <property type="match status" value="1"/>
</dbReference>
<dbReference type="GO" id="GO:0003700">
    <property type="term" value="F:DNA-binding transcription factor activity"/>
    <property type="evidence" value="ECO:0007669"/>
    <property type="project" value="TreeGrafter"/>
</dbReference>
<feature type="region of interest" description="Disordered" evidence="5">
    <location>
        <begin position="515"/>
        <end position="582"/>
    </location>
</feature>
<dbReference type="PANTHER" id="PTHR46380">
    <property type="entry name" value="CYCLIN-D-BINDING MYB-LIKE TRANSCRIPTION FACTOR 1"/>
    <property type="match status" value="1"/>
</dbReference>
<dbReference type="KEGG" id="mgl:MGL_1410"/>
<evidence type="ECO:0000313" key="10">
    <source>
        <dbReference type="Proteomes" id="UP000008837"/>
    </source>
</evidence>
<dbReference type="InterPro" id="IPR009057">
    <property type="entry name" value="Homeodomain-like_sf"/>
</dbReference>
<dbReference type="PROSITE" id="PS51294">
    <property type="entry name" value="HTH_MYB"/>
    <property type="match status" value="1"/>
</dbReference>
<feature type="compositionally biased region" description="Low complexity" evidence="5">
    <location>
        <begin position="20"/>
        <end position="31"/>
    </location>
</feature>
<evidence type="ECO:0000256" key="1">
    <source>
        <dbReference type="ARBA" id="ARBA00004123"/>
    </source>
</evidence>
<evidence type="ECO:0000259" key="6">
    <source>
        <dbReference type="PROSITE" id="PS50090"/>
    </source>
</evidence>
<dbReference type="InterPro" id="IPR017930">
    <property type="entry name" value="Myb_dom"/>
</dbReference>
<feature type="compositionally biased region" description="Polar residues" evidence="5">
    <location>
        <begin position="1"/>
        <end position="19"/>
    </location>
</feature>
<evidence type="ECO:0000259" key="7">
    <source>
        <dbReference type="PROSITE" id="PS51293"/>
    </source>
</evidence>
<organism evidence="9 10">
    <name type="scientific">Malassezia globosa (strain ATCC MYA-4612 / CBS 7966)</name>
    <name type="common">Dandruff-associated fungus</name>
    <dbReference type="NCBI Taxonomy" id="425265"/>
    <lineage>
        <taxon>Eukaryota</taxon>
        <taxon>Fungi</taxon>
        <taxon>Dikarya</taxon>
        <taxon>Basidiomycota</taxon>
        <taxon>Ustilaginomycotina</taxon>
        <taxon>Malasseziomycetes</taxon>
        <taxon>Malasseziales</taxon>
        <taxon>Malasseziaceae</taxon>
        <taxon>Malassezia</taxon>
    </lineage>
</organism>
<evidence type="ECO:0000259" key="8">
    <source>
        <dbReference type="PROSITE" id="PS51294"/>
    </source>
</evidence>
<comment type="caution">
    <text evidence="9">The sequence shown here is derived from an EMBL/GenBank/DDBJ whole genome shotgun (WGS) entry which is preliminary data.</text>
</comment>
<dbReference type="InterPro" id="IPR001005">
    <property type="entry name" value="SANT/Myb"/>
</dbReference>
<dbReference type="GO" id="GO:0000976">
    <property type="term" value="F:transcription cis-regulatory region binding"/>
    <property type="evidence" value="ECO:0007669"/>
    <property type="project" value="TreeGrafter"/>
</dbReference>
<dbReference type="Proteomes" id="UP000008837">
    <property type="component" value="Unassembled WGS sequence"/>
</dbReference>
<feature type="domain" description="SANT" evidence="7">
    <location>
        <begin position="585"/>
        <end position="632"/>
    </location>
</feature>
<feature type="region of interest" description="Disordered" evidence="5">
    <location>
        <begin position="1"/>
        <end position="62"/>
    </location>
</feature>
<protein>
    <submittedName>
        <fullName evidence="9">Uncharacterized protein</fullName>
    </submittedName>
</protein>
<evidence type="ECO:0000256" key="2">
    <source>
        <dbReference type="ARBA" id="ARBA00023125"/>
    </source>
</evidence>
<dbReference type="GeneID" id="5855534"/>
<comment type="subcellular location">
    <subcellularLocation>
        <location evidence="1">Nucleus</location>
    </subcellularLocation>
</comment>
<dbReference type="OrthoDB" id="2143914at2759"/>
<dbReference type="RefSeq" id="XP_001731227.1">
    <property type="nucleotide sequence ID" value="XM_001731175.1"/>
</dbReference>
<accession>A8PXD4</accession>
<keyword evidence="2" id="KW-0238">DNA-binding</keyword>
<keyword evidence="4" id="KW-0175">Coiled coil</keyword>
<evidence type="ECO:0000313" key="9">
    <source>
        <dbReference type="EMBL" id="EDP44013.1"/>
    </source>
</evidence>
<feature type="compositionally biased region" description="Low complexity" evidence="5">
    <location>
        <begin position="669"/>
        <end position="679"/>
    </location>
</feature>
<dbReference type="PROSITE" id="PS50090">
    <property type="entry name" value="MYB_LIKE"/>
    <property type="match status" value="1"/>
</dbReference>
<dbReference type="SMART" id="SM00717">
    <property type="entry name" value="SANT"/>
    <property type="match status" value="1"/>
</dbReference>
<dbReference type="InterPro" id="IPR017884">
    <property type="entry name" value="SANT_dom"/>
</dbReference>
<dbReference type="Gene3D" id="1.10.10.60">
    <property type="entry name" value="Homeodomain-like"/>
    <property type="match status" value="1"/>
</dbReference>
<evidence type="ECO:0000256" key="5">
    <source>
        <dbReference type="SAM" id="MobiDB-lite"/>
    </source>
</evidence>
<reference evidence="9 10" key="1">
    <citation type="journal article" date="2007" name="Proc. Natl. Acad. Sci. U.S.A.">
        <title>Dandruff-associated Malassezia genomes reveal convergent and divergent virulence traits shared with plant and human fungal pathogens.</title>
        <authorList>
            <person name="Xu J."/>
            <person name="Saunders C.W."/>
            <person name="Hu P."/>
            <person name="Grant R.A."/>
            <person name="Boekhout T."/>
            <person name="Kuramae E.E."/>
            <person name="Kronstad J.W."/>
            <person name="Deangelis Y.M."/>
            <person name="Reeder N.L."/>
            <person name="Johnstone K.R."/>
            <person name="Leland M."/>
            <person name="Fieno A.M."/>
            <person name="Begley W.M."/>
            <person name="Sun Y."/>
            <person name="Lacey M.P."/>
            <person name="Chaudhary T."/>
            <person name="Keough T."/>
            <person name="Chu L."/>
            <person name="Sears R."/>
            <person name="Yuan B."/>
            <person name="Dawson T.L.Jr."/>
        </authorList>
    </citation>
    <scope>NUCLEOTIDE SEQUENCE [LARGE SCALE GENOMIC DNA]</scope>
    <source>
        <strain evidence="10">ATCC MYA-4612 / CBS 7966</strain>
    </source>
</reference>
<feature type="compositionally biased region" description="Basic and acidic residues" evidence="5">
    <location>
        <begin position="383"/>
        <end position="403"/>
    </location>
</feature>
<keyword evidence="10" id="KW-1185">Reference proteome</keyword>
<dbReference type="OMA" id="GTMEQEM"/>
<keyword evidence="3" id="KW-0539">Nucleus</keyword>
<dbReference type="Pfam" id="PF00249">
    <property type="entry name" value="Myb_DNA-binding"/>
    <property type="match status" value="1"/>
</dbReference>
<feature type="domain" description="HTH myb-type" evidence="8">
    <location>
        <begin position="585"/>
        <end position="632"/>
    </location>
</feature>
<dbReference type="InParanoid" id="A8PXD4"/>
<dbReference type="VEuPathDB" id="FungiDB:MGL_1410"/>
<dbReference type="AlphaFoldDB" id="A8PXD4"/>
<feature type="compositionally biased region" description="Low complexity" evidence="5">
    <location>
        <begin position="409"/>
        <end position="419"/>
    </location>
</feature>
<gene>
    <name evidence="9" type="ORF">MGL_1410</name>
</gene>
<evidence type="ECO:0000256" key="3">
    <source>
        <dbReference type="ARBA" id="ARBA00023242"/>
    </source>
</evidence>
<dbReference type="InterPro" id="IPR051651">
    <property type="entry name" value="DMTF1_DNA-bind_reg"/>
</dbReference>
<feature type="compositionally biased region" description="Low complexity" evidence="5">
    <location>
        <begin position="517"/>
        <end position="558"/>
    </location>
</feature>
<name>A8PXD4_MALGO</name>
<feature type="region of interest" description="Disordered" evidence="5">
    <location>
        <begin position="293"/>
        <end position="335"/>
    </location>
</feature>
<proteinExistence type="predicted"/>
<feature type="coiled-coil region" evidence="4">
    <location>
        <begin position="255"/>
        <end position="282"/>
    </location>
</feature>
<feature type="region of interest" description="Disordered" evidence="5">
    <location>
        <begin position="695"/>
        <end position="763"/>
    </location>
</feature>
<feature type="domain" description="Myb-like" evidence="6">
    <location>
        <begin position="585"/>
        <end position="624"/>
    </location>
</feature>
<dbReference type="EMBL" id="AAYY01000004">
    <property type="protein sequence ID" value="EDP44013.1"/>
    <property type="molecule type" value="Genomic_DNA"/>
</dbReference>
<feature type="compositionally biased region" description="Low complexity" evidence="5">
    <location>
        <begin position="357"/>
        <end position="381"/>
    </location>
</feature>
<dbReference type="PROSITE" id="PS51293">
    <property type="entry name" value="SANT"/>
    <property type="match status" value="1"/>
</dbReference>
<sequence length="763" mass="83206">MLSSESVATGSSHTDTGTEPPSSASPRTPSPILGGGHGIRRSSDDDTAGPADSGQGHLTFPQVGIGLGTMEQEMNMLMDLENLDRDDDTPEFSMSDVADILSQMKDLGYSTPSSSAASTSSAESAPFVRVPRADDADATAQLAQLVWQLARHLQRQEEGRERLRHHLRVTRLASLSLFSSLRISYTHMLQAERDIKARLEVELSGSKSQSKMLSDMVSRASLHQYEDRVHPVDDEAARRAGMPTDTERTKLLADKRYLRQRVKDTEAQVSRLEKELKDLKPLLIRASLDEDVPEFGTPRSRHRHHHSSSSSSGVGGMNMDPLHTNGSNSRRREAVMGDATSEHLILATRMLRTLRHAAPPSSSTDASSSSPSKLDTTPSTPRRARDTYPPRTPKSTERTEDLHTPYAPPSTHSLPSSTYSSGIDDLLHAAQSLAPTNATYYQDSSPTRSPWHRPTHAPLPFSAPVFGSPKRRRVLSMDVDDAPISALDVLANQAVSEHPTSPTYRHSMTSYYPRMMTPRTTSSAPAPAASVPTTATPATTASASTSAGPTSTTSTSSALPLRQTPSAKPKPAHAQSPEKRLPYVRWSSEEDIKLRRAIKEHGQRWEHVARAVGTRSYHQCRQRYLLMRRKEAAAANGSTSPNKSNSTNHPPSHSHPLPNGISGGDSHPHLTSSSSSTLHHYPHAQHPAYNYQHHHPATRASSDTTEHGLPNDTHDEKSSGGASSDNETPALDVHSHLFRTPKAHAPSTMSSLTVHPREQALHS</sequence>
<evidence type="ECO:0000256" key="4">
    <source>
        <dbReference type="SAM" id="Coils"/>
    </source>
</evidence>
<dbReference type="CDD" id="cd00167">
    <property type="entry name" value="SANT"/>
    <property type="match status" value="1"/>
</dbReference>